<name>A0A6A4QX08_LUPAL</name>
<evidence type="ECO:0000256" key="1">
    <source>
        <dbReference type="SAM" id="Phobius"/>
    </source>
</evidence>
<keyword evidence="1" id="KW-0812">Transmembrane</keyword>
<dbReference type="Proteomes" id="UP000447434">
    <property type="component" value="Chromosome 3"/>
</dbReference>
<dbReference type="EMBL" id="WOCE01000003">
    <property type="protein sequence ID" value="KAE9617434.1"/>
    <property type="molecule type" value="Genomic_DNA"/>
</dbReference>
<keyword evidence="1" id="KW-0472">Membrane</keyword>
<keyword evidence="3" id="KW-1185">Reference proteome</keyword>
<feature type="transmembrane region" description="Helical" evidence="1">
    <location>
        <begin position="20"/>
        <end position="45"/>
    </location>
</feature>
<reference evidence="3" key="1">
    <citation type="journal article" date="2020" name="Nat. Commun.">
        <title>Genome sequence of the cluster root forming white lupin.</title>
        <authorList>
            <person name="Hufnagel B."/>
            <person name="Marques A."/>
            <person name="Soriano A."/>
            <person name="Marques L."/>
            <person name="Divol F."/>
            <person name="Doumas P."/>
            <person name="Sallet E."/>
            <person name="Mancinotti D."/>
            <person name="Carrere S."/>
            <person name="Marande W."/>
            <person name="Arribat S."/>
            <person name="Keller J."/>
            <person name="Huneau C."/>
            <person name="Blein T."/>
            <person name="Aime D."/>
            <person name="Laguerre M."/>
            <person name="Taylor J."/>
            <person name="Schubert V."/>
            <person name="Nelson M."/>
            <person name="Geu-Flores F."/>
            <person name="Crespi M."/>
            <person name="Gallardo-Guerrero K."/>
            <person name="Delaux P.-M."/>
            <person name="Salse J."/>
            <person name="Berges H."/>
            <person name="Guyot R."/>
            <person name="Gouzy J."/>
            <person name="Peret B."/>
        </authorList>
    </citation>
    <scope>NUCLEOTIDE SEQUENCE [LARGE SCALE GENOMIC DNA]</scope>
    <source>
        <strain evidence="3">cv. Amiga</strain>
    </source>
</reference>
<organism evidence="2 3">
    <name type="scientific">Lupinus albus</name>
    <name type="common">White lupine</name>
    <name type="synonym">Lupinus termis</name>
    <dbReference type="NCBI Taxonomy" id="3870"/>
    <lineage>
        <taxon>Eukaryota</taxon>
        <taxon>Viridiplantae</taxon>
        <taxon>Streptophyta</taxon>
        <taxon>Embryophyta</taxon>
        <taxon>Tracheophyta</taxon>
        <taxon>Spermatophyta</taxon>
        <taxon>Magnoliopsida</taxon>
        <taxon>eudicotyledons</taxon>
        <taxon>Gunneridae</taxon>
        <taxon>Pentapetalae</taxon>
        <taxon>rosids</taxon>
        <taxon>fabids</taxon>
        <taxon>Fabales</taxon>
        <taxon>Fabaceae</taxon>
        <taxon>Papilionoideae</taxon>
        <taxon>50 kb inversion clade</taxon>
        <taxon>genistoids sensu lato</taxon>
        <taxon>core genistoids</taxon>
        <taxon>Genisteae</taxon>
        <taxon>Lupinus</taxon>
    </lineage>
</organism>
<protein>
    <submittedName>
        <fullName evidence="2">Uncharacterized protein</fullName>
    </submittedName>
</protein>
<keyword evidence="1" id="KW-1133">Transmembrane helix</keyword>
<sequence length="51" mass="5950">MMHKYTVEWRLGFVHSWNCTVLSFLPPLSVCMWVCVCLCVTLSIFDGARRL</sequence>
<evidence type="ECO:0000313" key="3">
    <source>
        <dbReference type="Proteomes" id="UP000447434"/>
    </source>
</evidence>
<dbReference type="AlphaFoldDB" id="A0A6A4QX08"/>
<accession>A0A6A4QX08</accession>
<evidence type="ECO:0000313" key="2">
    <source>
        <dbReference type="EMBL" id="KAE9617434.1"/>
    </source>
</evidence>
<comment type="caution">
    <text evidence="2">The sequence shown here is derived from an EMBL/GenBank/DDBJ whole genome shotgun (WGS) entry which is preliminary data.</text>
</comment>
<gene>
    <name evidence="2" type="ORF">Lalb_Chr03g0035351</name>
</gene>
<proteinExistence type="predicted"/>